<accession>A0A9P6K169</accession>
<proteinExistence type="predicted"/>
<gene>
    <name evidence="1" type="ORF">EC957_003000</name>
</gene>
<dbReference type="AlphaFoldDB" id="A0A9P6K169"/>
<evidence type="ECO:0000313" key="1">
    <source>
        <dbReference type="EMBL" id="KAF9541502.1"/>
    </source>
</evidence>
<evidence type="ECO:0008006" key="3">
    <source>
        <dbReference type="Google" id="ProtNLM"/>
    </source>
</evidence>
<sequence>MKNETLSLSHQPSSTISISPFDFPEITISVSSYLCHHDLARCIQVYKSWYHTFLRSVWSPLPFLDINFSTEDAPWEAAYSSYGSGFEVSRSWSFGVTFGRVFLCAGIDPVKVFDVDAVEESEDEENDREQPVKDLPPVNMAAQFWGTVAGRGGGSESLRMLGLGRANNNQQQDQEPIYFLSIKTLYFVDISERYLHPTYRGSASYALTTHTTVQRVSVQNSKTYP</sequence>
<organism evidence="1 2">
    <name type="scientific">Mortierella hygrophila</name>
    <dbReference type="NCBI Taxonomy" id="979708"/>
    <lineage>
        <taxon>Eukaryota</taxon>
        <taxon>Fungi</taxon>
        <taxon>Fungi incertae sedis</taxon>
        <taxon>Mucoromycota</taxon>
        <taxon>Mortierellomycotina</taxon>
        <taxon>Mortierellomycetes</taxon>
        <taxon>Mortierellales</taxon>
        <taxon>Mortierellaceae</taxon>
        <taxon>Mortierella</taxon>
    </lineage>
</organism>
<reference evidence="1" key="1">
    <citation type="journal article" date="2020" name="Fungal Divers.">
        <title>Resolving the Mortierellaceae phylogeny through synthesis of multi-gene phylogenetics and phylogenomics.</title>
        <authorList>
            <person name="Vandepol N."/>
            <person name="Liber J."/>
            <person name="Desiro A."/>
            <person name="Na H."/>
            <person name="Kennedy M."/>
            <person name="Barry K."/>
            <person name="Grigoriev I.V."/>
            <person name="Miller A.N."/>
            <person name="O'Donnell K."/>
            <person name="Stajich J.E."/>
            <person name="Bonito G."/>
        </authorList>
    </citation>
    <scope>NUCLEOTIDE SEQUENCE</scope>
    <source>
        <strain evidence="1">NRRL 2591</strain>
    </source>
</reference>
<protein>
    <recommendedName>
        <fullName evidence="3">F-box domain-containing protein</fullName>
    </recommendedName>
</protein>
<comment type="caution">
    <text evidence="1">The sequence shown here is derived from an EMBL/GenBank/DDBJ whole genome shotgun (WGS) entry which is preliminary data.</text>
</comment>
<evidence type="ECO:0000313" key="2">
    <source>
        <dbReference type="Proteomes" id="UP000723463"/>
    </source>
</evidence>
<dbReference type="EMBL" id="JAAAXW010000164">
    <property type="protein sequence ID" value="KAF9541502.1"/>
    <property type="molecule type" value="Genomic_DNA"/>
</dbReference>
<dbReference type="Proteomes" id="UP000723463">
    <property type="component" value="Unassembled WGS sequence"/>
</dbReference>
<keyword evidence="2" id="KW-1185">Reference proteome</keyword>
<name>A0A9P6K169_9FUNG</name>